<dbReference type="EMBL" id="UINC01040617">
    <property type="protein sequence ID" value="SVB40740.1"/>
    <property type="molecule type" value="Genomic_DNA"/>
</dbReference>
<proteinExistence type="predicted"/>
<name>A0A382DQK4_9ZZZZ</name>
<protein>
    <recommendedName>
        <fullName evidence="2">SprT-like domain-containing protein</fullName>
    </recommendedName>
</protein>
<gene>
    <name evidence="1" type="ORF">METZ01_LOCUS193594</name>
</gene>
<organism evidence="1">
    <name type="scientific">marine metagenome</name>
    <dbReference type="NCBI Taxonomy" id="408172"/>
    <lineage>
        <taxon>unclassified sequences</taxon>
        <taxon>metagenomes</taxon>
        <taxon>ecological metagenomes</taxon>
    </lineage>
</organism>
<reference evidence="1" key="1">
    <citation type="submission" date="2018-05" db="EMBL/GenBank/DDBJ databases">
        <authorList>
            <person name="Lanie J.A."/>
            <person name="Ng W.-L."/>
            <person name="Kazmierczak K.M."/>
            <person name="Andrzejewski T.M."/>
            <person name="Davidsen T.M."/>
            <person name="Wayne K.J."/>
            <person name="Tettelin H."/>
            <person name="Glass J.I."/>
            <person name="Rusch D."/>
            <person name="Podicherti R."/>
            <person name="Tsui H.-C.T."/>
            <person name="Winkler M.E."/>
        </authorList>
    </citation>
    <scope>NUCLEOTIDE SEQUENCE</scope>
</reference>
<sequence length="101" mass="11924">MALYEDIVTFCKKELNIPQDVLVSIEQEDLSEDNVHGWTTDSAEDDEYDIEIDTRLGFKEAILTVCHEMVHVQQLHENRELDENEAYEKESILYKKYMKLV</sequence>
<evidence type="ECO:0008006" key="2">
    <source>
        <dbReference type="Google" id="ProtNLM"/>
    </source>
</evidence>
<evidence type="ECO:0000313" key="1">
    <source>
        <dbReference type="EMBL" id="SVB40740.1"/>
    </source>
</evidence>
<dbReference type="AlphaFoldDB" id="A0A382DQK4"/>
<accession>A0A382DQK4</accession>